<evidence type="ECO:0000313" key="1">
    <source>
        <dbReference type="EMBL" id="ORE00630.1"/>
    </source>
</evidence>
<proteinExistence type="predicted"/>
<evidence type="ECO:0000313" key="2">
    <source>
        <dbReference type="Proteomes" id="UP000192501"/>
    </source>
</evidence>
<organism evidence="1 2">
    <name type="scientific">Hepatospora eriocheir</name>
    <dbReference type="NCBI Taxonomy" id="1081669"/>
    <lineage>
        <taxon>Eukaryota</taxon>
        <taxon>Fungi</taxon>
        <taxon>Fungi incertae sedis</taxon>
        <taxon>Microsporidia</taxon>
        <taxon>Hepatosporidae</taxon>
        <taxon>Hepatospora</taxon>
    </lineage>
</organism>
<accession>A0A1X0QLH9</accession>
<gene>
    <name evidence="1" type="ORF">A0H76_1365</name>
</gene>
<dbReference type="VEuPathDB" id="MicrosporidiaDB:A0H76_1365"/>
<reference evidence="1 2" key="1">
    <citation type="journal article" date="2017" name="Environ. Microbiol.">
        <title>Decay of the glycolytic pathway and adaptation to intranuclear parasitism within Enterocytozoonidae microsporidia.</title>
        <authorList>
            <person name="Wiredu Boakye D."/>
            <person name="Jaroenlak P."/>
            <person name="Prachumwat A."/>
            <person name="Williams T.A."/>
            <person name="Bateman K.S."/>
            <person name="Itsathitphaisarn O."/>
            <person name="Sritunyalucksana K."/>
            <person name="Paszkiewicz K.H."/>
            <person name="Moore K.A."/>
            <person name="Stentiford G.D."/>
            <person name="Williams B.A."/>
        </authorList>
    </citation>
    <scope>NUCLEOTIDE SEQUENCE [LARGE SCALE GENOMIC DNA]</scope>
    <source>
        <strain evidence="2">canceri</strain>
    </source>
</reference>
<dbReference type="EMBL" id="LTAI01000003">
    <property type="protein sequence ID" value="ORE00630.1"/>
    <property type="molecule type" value="Genomic_DNA"/>
</dbReference>
<dbReference type="Proteomes" id="UP000192501">
    <property type="component" value="Unassembled WGS sequence"/>
</dbReference>
<sequence length="84" mass="10122">MYNNKIKELKELVNKKDTLNVYNKLLELINLIEEDFIKDCKEIELNNKYNYSMNIYNKLRTICDEIENDCNVDNINKTLDELDK</sequence>
<name>A0A1X0QLH9_9MICR</name>
<dbReference type="AlphaFoldDB" id="A0A1X0QLH9"/>
<comment type="caution">
    <text evidence="1">The sequence shown here is derived from an EMBL/GenBank/DDBJ whole genome shotgun (WGS) entry which is preliminary data.</text>
</comment>
<protein>
    <submittedName>
        <fullName evidence="1">Uncharacterized protein</fullName>
    </submittedName>
</protein>